<dbReference type="GO" id="GO:0051082">
    <property type="term" value="F:unfolded protein binding"/>
    <property type="evidence" value="ECO:0007669"/>
    <property type="project" value="InterPro"/>
</dbReference>
<evidence type="ECO:0000313" key="5">
    <source>
        <dbReference type="EMBL" id="SHH08001.1"/>
    </source>
</evidence>
<proteinExistence type="inferred from homology"/>
<feature type="coiled-coil region" evidence="3">
    <location>
        <begin position="53"/>
        <end position="80"/>
    </location>
</feature>
<evidence type="ECO:0000256" key="2">
    <source>
        <dbReference type="ARBA" id="ARBA00022729"/>
    </source>
</evidence>
<keyword evidence="2 4" id="KW-0732">Signal</keyword>
<dbReference type="Pfam" id="PF03938">
    <property type="entry name" value="OmpH"/>
    <property type="match status" value="1"/>
</dbReference>
<dbReference type="EMBL" id="FQWZ01000005">
    <property type="protein sequence ID" value="SHH08001.1"/>
    <property type="molecule type" value="Genomic_DNA"/>
</dbReference>
<dbReference type="SUPFAM" id="SSF111384">
    <property type="entry name" value="OmpH-like"/>
    <property type="match status" value="1"/>
</dbReference>
<feature type="chain" id="PRO_5012206351" evidence="4">
    <location>
        <begin position="26"/>
        <end position="173"/>
    </location>
</feature>
<dbReference type="AlphaFoldDB" id="A0A1M5Q2K5"/>
<dbReference type="GO" id="GO:0005829">
    <property type="term" value="C:cytosol"/>
    <property type="evidence" value="ECO:0007669"/>
    <property type="project" value="TreeGrafter"/>
</dbReference>
<feature type="signal peptide" evidence="4">
    <location>
        <begin position="1"/>
        <end position="25"/>
    </location>
</feature>
<keyword evidence="6" id="KW-1185">Reference proteome</keyword>
<dbReference type="OrthoDB" id="5294628at2"/>
<evidence type="ECO:0000256" key="4">
    <source>
        <dbReference type="SAM" id="SignalP"/>
    </source>
</evidence>
<evidence type="ECO:0000313" key="6">
    <source>
        <dbReference type="Proteomes" id="UP000199758"/>
    </source>
</evidence>
<name>A0A1M5Q2K5_9GAMM</name>
<evidence type="ECO:0000256" key="3">
    <source>
        <dbReference type="SAM" id="Coils"/>
    </source>
</evidence>
<dbReference type="GO" id="GO:0050821">
    <property type="term" value="P:protein stabilization"/>
    <property type="evidence" value="ECO:0007669"/>
    <property type="project" value="TreeGrafter"/>
</dbReference>
<gene>
    <name evidence="5" type="ORF">SAMN04488068_2456</name>
</gene>
<sequence>MHNVSKLIASVLAAGLMLAAGSAHAQSGKFATIRAAELVQNSPQFKQGQVQMKSEFDKRKSDLETEAKKLGEDLQKFKREQDVMSAEARSKMEKDLNTRKIDFDYKQRQFGEDFQKRDRELTESMMAKIKEVVVAVAKEKGVDVVLQDPVYATAGIDITDDVLKKLQATGSGK</sequence>
<dbReference type="STRING" id="490188.SAMN04488068_2456"/>
<dbReference type="RefSeq" id="WP_072897947.1">
    <property type="nucleotide sequence ID" value="NZ_FQWZ01000005.1"/>
</dbReference>
<evidence type="ECO:0000256" key="1">
    <source>
        <dbReference type="ARBA" id="ARBA00009091"/>
    </source>
</evidence>
<organism evidence="5 6">
    <name type="scientific">Hydrocarboniphaga daqingensis</name>
    <dbReference type="NCBI Taxonomy" id="490188"/>
    <lineage>
        <taxon>Bacteria</taxon>
        <taxon>Pseudomonadati</taxon>
        <taxon>Pseudomonadota</taxon>
        <taxon>Gammaproteobacteria</taxon>
        <taxon>Nevskiales</taxon>
        <taxon>Nevskiaceae</taxon>
        <taxon>Hydrocarboniphaga</taxon>
    </lineage>
</organism>
<protein>
    <submittedName>
        <fullName evidence="5">Outer membrane protein (OmpH-like)</fullName>
    </submittedName>
</protein>
<comment type="similarity">
    <text evidence="1">Belongs to the Skp family.</text>
</comment>
<dbReference type="Gene3D" id="3.30.910.20">
    <property type="entry name" value="Skp domain"/>
    <property type="match status" value="1"/>
</dbReference>
<dbReference type="InterPro" id="IPR005632">
    <property type="entry name" value="Chaperone_Skp"/>
</dbReference>
<dbReference type="InterPro" id="IPR024930">
    <property type="entry name" value="Skp_dom_sf"/>
</dbReference>
<dbReference type="PANTHER" id="PTHR35089:SF1">
    <property type="entry name" value="CHAPERONE PROTEIN SKP"/>
    <property type="match status" value="1"/>
</dbReference>
<keyword evidence="3" id="KW-0175">Coiled coil</keyword>
<dbReference type="PANTHER" id="PTHR35089">
    <property type="entry name" value="CHAPERONE PROTEIN SKP"/>
    <property type="match status" value="1"/>
</dbReference>
<accession>A0A1M5Q2K5</accession>
<reference evidence="5 6" key="1">
    <citation type="submission" date="2016-11" db="EMBL/GenBank/DDBJ databases">
        <authorList>
            <person name="Jaros S."/>
            <person name="Januszkiewicz K."/>
            <person name="Wedrychowicz H."/>
        </authorList>
    </citation>
    <scope>NUCLEOTIDE SEQUENCE [LARGE SCALE GENOMIC DNA]</scope>
    <source>
        <strain evidence="5 6">CGMCC 1.7049</strain>
    </source>
</reference>
<dbReference type="Proteomes" id="UP000199758">
    <property type="component" value="Unassembled WGS sequence"/>
</dbReference>
<dbReference type="SMART" id="SM00935">
    <property type="entry name" value="OmpH"/>
    <property type="match status" value="1"/>
</dbReference>